<feature type="transmembrane region" description="Helical" evidence="10">
    <location>
        <begin position="572"/>
        <end position="591"/>
    </location>
</feature>
<feature type="transmembrane region" description="Helical" evidence="10">
    <location>
        <begin position="447"/>
        <end position="474"/>
    </location>
</feature>
<dbReference type="AlphaFoldDB" id="A0A7R9TAC8"/>
<evidence type="ECO:0000256" key="9">
    <source>
        <dbReference type="ARBA" id="ARBA00023136"/>
    </source>
</evidence>
<dbReference type="HAMAP" id="MF_01129">
    <property type="entry name" value="PPase_energized_pump"/>
    <property type="match status" value="1"/>
</dbReference>
<dbReference type="InterPro" id="IPR004131">
    <property type="entry name" value="PPase-energised_H-pump"/>
</dbReference>
<feature type="transmembrane region" description="Helical" evidence="10">
    <location>
        <begin position="120"/>
        <end position="149"/>
    </location>
</feature>
<evidence type="ECO:0000256" key="7">
    <source>
        <dbReference type="ARBA" id="ARBA00022989"/>
    </source>
</evidence>
<evidence type="ECO:0000256" key="2">
    <source>
        <dbReference type="ARBA" id="ARBA00013242"/>
    </source>
</evidence>
<evidence type="ECO:0000256" key="3">
    <source>
        <dbReference type="ARBA" id="ARBA00022448"/>
    </source>
</evidence>
<evidence type="ECO:0000256" key="8">
    <source>
        <dbReference type="ARBA" id="ARBA00023065"/>
    </source>
</evidence>
<accession>A0A7R9TAC8</accession>
<evidence type="ECO:0000256" key="10">
    <source>
        <dbReference type="SAM" id="Phobius"/>
    </source>
</evidence>
<keyword evidence="8" id="KW-0406">Ion transport</keyword>
<dbReference type="EC" id="7.1.3.1" evidence="2"/>
<feature type="transmembrane region" description="Helical" evidence="10">
    <location>
        <begin position="542"/>
        <end position="560"/>
    </location>
</feature>
<feature type="transmembrane region" description="Helical" evidence="10">
    <location>
        <begin position="352"/>
        <end position="371"/>
    </location>
</feature>
<dbReference type="Pfam" id="PF03030">
    <property type="entry name" value="H_PPase"/>
    <property type="match status" value="1"/>
</dbReference>
<feature type="transmembrane region" description="Helical" evidence="10">
    <location>
        <begin position="311"/>
        <end position="332"/>
    </location>
</feature>
<dbReference type="NCBIfam" id="TIGR01104">
    <property type="entry name" value="V_PPase"/>
    <property type="match status" value="1"/>
</dbReference>
<keyword evidence="4 10" id="KW-0812">Transmembrane</keyword>
<protein>
    <recommendedName>
        <fullName evidence="2">H(+)-exporting diphosphatase</fullName>
        <ecNumber evidence="2">7.1.3.1</ecNumber>
    </recommendedName>
</protein>
<keyword evidence="9 10" id="KW-0472">Membrane</keyword>
<dbReference type="GO" id="GO:0012505">
    <property type="term" value="C:endomembrane system"/>
    <property type="evidence" value="ECO:0007669"/>
    <property type="project" value="UniProtKB-SubCell"/>
</dbReference>
<organism evidence="11">
    <name type="scientific">Micromonas pusilla</name>
    <name type="common">Picoplanktonic green alga</name>
    <name type="synonym">Chromulina pusilla</name>
    <dbReference type="NCBI Taxonomy" id="38833"/>
    <lineage>
        <taxon>Eukaryota</taxon>
        <taxon>Viridiplantae</taxon>
        <taxon>Chlorophyta</taxon>
        <taxon>Mamiellophyceae</taxon>
        <taxon>Mamiellales</taxon>
        <taxon>Mamiellaceae</taxon>
        <taxon>Micromonas</taxon>
    </lineage>
</organism>
<proteinExistence type="inferred from homology"/>
<reference evidence="11" key="1">
    <citation type="submission" date="2021-01" db="EMBL/GenBank/DDBJ databases">
        <authorList>
            <person name="Corre E."/>
            <person name="Pelletier E."/>
            <person name="Niang G."/>
            <person name="Scheremetjew M."/>
            <person name="Finn R."/>
            <person name="Kale V."/>
            <person name="Holt S."/>
            <person name="Cochrane G."/>
            <person name="Meng A."/>
            <person name="Brown T."/>
            <person name="Cohen L."/>
        </authorList>
    </citation>
    <scope>NUCLEOTIDE SEQUENCE</scope>
    <source>
        <strain evidence="11">RCC1614</strain>
    </source>
</reference>
<dbReference type="EMBL" id="HBDY01002648">
    <property type="protein sequence ID" value="CAD8229858.1"/>
    <property type="molecule type" value="Transcribed_RNA"/>
</dbReference>
<dbReference type="GO" id="GO:0009678">
    <property type="term" value="F:diphosphate hydrolysis-driven proton transmembrane transporter activity"/>
    <property type="evidence" value="ECO:0007669"/>
    <property type="project" value="UniProtKB-EC"/>
</dbReference>
<feature type="transmembrane region" description="Helical" evidence="10">
    <location>
        <begin position="652"/>
        <end position="675"/>
    </location>
</feature>
<comment type="subcellular location">
    <subcellularLocation>
        <location evidence="1">Endomembrane system</location>
        <topology evidence="1">Multi-pass membrane protein</topology>
    </subcellularLocation>
</comment>
<evidence type="ECO:0000256" key="4">
    <source>
        <dbReference type="ARBA" id="ARBA00022692"/>
    </source>
</evidence>
<evidence type="ECO:0000256" key="1">
    <source>
        <dbReference type="ARBA" id="ARBA00004127"/>
    </source>
</evidence>
<evidence type="ECO:0000256" key="5">
    <source>
        <dbReference type="ARBA" id="ARBA00022842"/>
    </source>
</evidence>
<dbReference type="GO" id="GO:0004427">
    <property type="term" value="F:inorganic diphosphate phosphatase activity"/>
    <property type="evidence" value="ECO:0007669"/>
    <property type="project" value="InterPro"/>
</dbReference>
<keyword evidence="6" id="KW-1278">Translocase</keyword>
<feature type="transmembrane region" description="Helical" evidence="10">
    <location>
        <begin position="6"/>
        <end position="30"/>
    </location>
</feature>
<sequence length="799" mass="84039">MVEDVLADIMGSLLIVFPAFVGIILSYFLYKKVNKISLFRNSPVDEEILLRRMEKAEAGEGGDADSYQKLRQIYRDIQTGAKAFLTAEYGMCVKFIAVFGFAMIFFVANVDGRWDFKIGALTAFSFVVGGVTSMISGYIGMMIAVFTNARCTMTATLSPDAVAWKESFNVAFRGGAVMGFALSGLGILVLYFLICMYVTVFDVASEAIKLFECVAGFGLGGSAIAMFGRVGGGIYTKAADVGADLAGKVVAGIPEDDPRNPATIADNVGDNVGDVAGMGSDLFGSFAEATCAALVIAAQSHDLVSAGWDTLIFPLYISAVGILVCAAVSFVATDLKPVRNEAEIEEVLKTQLALTTIGMTVVMYPICATFLPSTFYLGARSTFAASCANATGNSKCVTNGPFHAFCCISAGLWGGLIIGFVTEYFTSHSYSPVREVARSTETGAATNIIYGLALGYKSTIVPAGILSGIVFASFSLMDMYGVSLAALGMLGTLSTCLAIDVYGPICDNAGGIAEMAELPETVREKTDALDAAGNTTAAIGKGFAIGSAALVSLALTAAFVTRTSVLDHGVNMLNPVVFAFLLIGSMLPYWFSAMTMKSVGVAAMEMVKEVKRQFDTIPGLLEGSPGHAPPDHARCIKISTDASLREMVPPAILVMTSPIATGIFFGVEAVIGLLAGGLVSGVQLAISASNTGGAWDNAKKYVEKGGLFIDMPKRDNVTGEIIRDELGSPVLISVRQRKGSDCHKAAVVGDTVGDPLKDTSGPALNILMKLMAIISLVFADYFMSINNGQGFLNVPRQAF</sequence>
<feature type="transmembrane region" description="Helical" evidence="10">
    <location>
        <begin position="763"/>
        <end position="783"/>
    </location>
</feature>
<evidence type="ECO:0000256" key="6">
    <source>
        <dbReference type="ARBA" id="ARBA00022967"/>
    </source>
</evidence>
<keyword evidence="7 10" id="KW-1133">Transmembrane helix</keyword>
<gene>
    <name evidence="11" type="ORF">MPUS1402_LOCUS2007</name>
</gene>
<feature type="transmembrane region" description="Helical" evidence="10">
    <location>
        <begin position="170"/>
        <end position="194"/>
    </location>
</feature>
<dbReference type="GO" id="GO:0016020">
    <property type="term" value="C:membrane"/>
    <property type="evidence" value="ECO:0007669"/>
    <property type="project" value="InterPro"/>
</dbReference>
<keyword evidence="5" id="KW-0460">Magnesium</keyword>
<feature type="transmembrane region" description="Helical" evidence="10">
    <location>
        <begin position="480"/>
        <end position="502"/>
    </location>
</feature>
<feature type="transmembrane region" description="Helical" evidence="10">
    <location>
        <begin position="91"/>
        <end position="108"/>
    </location>
</feature>
<dbReference type="PIRSF" id="PIRSF001265">
    <property type="entry name" value="H+-PPase"/>
    <property type="match status" value="1"/>
</dbReference>
<feature type="transmembrane region" description="Helical" evidence="10">
    <location>
        <begin position="402"/>
        <end position="426"/>
    </location>
</feature>
<keyword evidence="3" id="KW-0813">Transport</keyword>
<evidence type="ECO:0000313" key="11">
    <source>
        <dbReference type="EMBL" id="CAD8229858.1"/>
    </source>
</evidence>
<dbReference type="NCBIfam" id="NF001960">
    <property type="entry name" value="PRK00733.3-5"/>
    <property type="match status" value="1"/>
</dbReference>
<name>A0A7R9TAC8_MICPS</name>
<dbReference type="PANTHER" id="PTHR31998">
    <property type="entry name" value="K(+)-INSENSITIVE PYROPHOSPHATE-ENERGIZED PROTON PUMP"/>
    <property type="match status" value="1"/>
</dbReference>